<dbReference type="AlphaFoldDB" id="A0A9C7Q3A6"/>
<evidence type="ECO:0000313" key="2">
    <source>
        <dbReference type="Proteomes" id="UP001061958"/>
    </source>
</evidence>
<gene>
    <name evidence="1" type="ORF">GpartN1_g7484.t1</name>
</gene>
<reference evidence="1" key="2">
    <citation type="submission" date="2022-01" db="EMBL/GenBank/DDBJ databases">
        <authorList>
            <person name="Hirooka S."/>
            <person name="Miyagishima S.Y."/>
        </authorList>
    </citation>
    <scope>NUCLEOTIDE SEQUENCE</scope>
    <source>
        <strain evidence="1">NBRC 102759</strain>
    </source>
</reference>
<comment type="caution">
    <text evidence="1">The sequence shown here is derived from an EMBL/GenBank/DDBJ whole genome shotgun (WGS) entry which is preliminary data.</text>
</comment>
<organism evidence="1 2">
    <name type="scientific">Galdieria partita</name>
    <dbReference type="NCBI Taxonomy" id="83374"/>
    <lineage>
        <taxon>Eukaryota</taxon>
        <taxon>Rhodophyta</taxon>
        <taxon>Bangiophyceae</taxon>
        <taxon>Galdieriales</taxon>
        <taxon>Galdieriaceae</taxon>
        <taxon>Galdieria</taxon>
    </lineage>
</organism>
<dbReference type="Proteomes" id="UP001061958">
    <property type="component" value="Unassembled WGS sequence"/>
</dbReference>
<reference evidence="1" key="1">
    <citation type="journal article" date="2022" name="Proc. Natl. Acad. Sci. U.S.A.">
        <title>Life cycle and functional genomics of the unicellular red alga Galdieria for elucidating algal and plant evolution and industrial use.</title>
        <authorList>
            <person name="Hirooka S."/>
            <person name="Itabashi T."/>
            <person name="Ichinose T.M."/>
            <person name="Onuma R."/>
            <person name="Fujiwara T."/>
            <person name="Yamashita S."/>
            <person name="Jong L.W."/>
            <person name="Tomita R."/>
            <person name="Iwane A.H."/>
            <person name="Miyagishima S.Y."/>
        </authorList>
    </citation>
    <scope>NUCLEOTIDE SEQUENCE</scope>
    <source>
        <strain evidence="1">NBRC 102759</strain>
    </source>
</reference>
<sequence>MTEEEERRGLRVVSKSPKIVWKCNPSTKLKLRKHFYPLALTKLTFGADLDLQHGFWTFHTAWKDRIIGGRLAVKDNQVSLVKEFLVDQKNTFNVHVSYDWKMGQTLFGFKFSPYRGIQTNTHPPGMAFRRKIPLDYRTKLDVFAWLQFPEATCEATSTGAVSFGTGDFVVDIQQLNLYLELKGL</sequence>
<proteinExistence type="predicted"/>
<keyword evidence="2" id="KW-1185">Reference proteome</keyword>
<protein>
    <submittedName>
        <fullName evidence="1">Uncharacterized protein</fullName>
    </submittedName>
</protein>
<dbReference type="OrthoDB" id="214at2759"/>
<name>A0A9C7Q3A6_9RHOD</name>
<evidence type="ECO:0000313" key="1">
    <source>
        <dbReference type="EMBL" id="GJQ15693.1"/>
    </source>
</evidence>
<accession>A0A9C7Q3A6</accession>
<dbReference type="EMBL" id="BQMJ01000073">
    <property type="protein sequence ID" value="GJQ15693.1"/>
    <property type="molecule type" value="Genomic_DNA"/>
</dbReference>